<evidence type="ECO:0000313" key="15">
    <source>
        <dbReference type="Proteomes" id="UP000476934"/>
    </source>
</evidence>
<evidence type="ECO:0000256" key="1">
    <source>
        <dbReference type="ARBA" id="ARBA00004202"/>
    </source>
</evidence>
<evidence type="ECO:0000259" key="11">
    <source>
        <dbReference type="PROSITE" id="PS50893"/>
    </source>
</evidence>
<keyword evidence="7" id="KW-0547">Nucleotide-binding</keyword>
<dbReference type="Pfam" id="PF00005">
    <property type="entry name" value="ABC_tran"/>
    <property type="match status" value="2"/>
</dbReference>
<dbReference type="GO" id="GO:0005524">
    <property type="term" value="F:ATP binding"/>
    <property type="evidence" value="ECO:0007669"/>
    <property type="project" value="UniProtKB-KW"/>
</dbReference>
<dbReference type="Proteomes" id="UP000030588">
    <property type="component" value="Unassembled WGS sequence"/>
</dbReference>
<evidence type="ECO:0000256" key="4">
    <source>
        <dbReference type="ARBA" id="ARBA00022475"/>
    </source>
</evidence>
<dbReference type="CDD" id="cd03215">
    <property type="entry name" value="ABC_Carb_Monos_II"/>
    <property type="match status" value="1"/>
</dbReference>
<reference evidence="13" key="2">
    <citation type="submission" date="2020-02" db="EMBL/GenBank/DDBJ databases">
        <authorList>
            <person name="Feng H."/>
        </authorList>
    </citation>
    <scope>NUCLEOTIDE SEQUENCE [LARGE SCALE GENOMIC DNA]</scope>
    <source>
        <strain evidence="13">Gsoil 114</strain>
    </source>
</reference>
<evidence type="ECO:0000256" key="7">
    <source>
        <dbReference type="ARBA" id="ARBA00022741"/>
    </source>
</evidence>
<dbReference type="InterPro" id="IPR017871">
    <property type="entry name" value="ABC_transporter-like_CS"/>
</dbReference>
<dbReference type="FunFam" id="3.40.50.300:FF:000127">
    <property type="entry name" value="Ribose import ATP-binding protein RbsA"/>
    <property type="match status" value="1"/>
</dbReference>
<dbReference type="Gene3D" id="3.40.50.300">
    <property type="entry name" value="P-loop containing nucleotide triphosphate hydrolases"/>
    <property type="match status" value="2"/>
</dbReference>
<evidence type="ECO:0000313" key="13">
    <source>
        <dbReference type="EMBL" id="NEY19535.1"/>
    </source>
</evidence>
<dbReference type="InterPro" id="IPR027417">
    <property type="entry name" value="P-loop_NTPase"/>
</dbReference>
<comment type="caution">
    <text evidence="12">The sequence shown here is derived from an EMBL/GenBank/DDBJ whole genome shotgun (WGS) entry which is preliminary data.</text>
</comment>
<protein>
    <submittedName>
        <fullName evidence="12">D-ribose transporter ATP-binding protein</fullName>
    </submittedName>
    <submittedName>
        <fullName evidence="13">Sugar ABC transporter ATP-binding protein</fullName>
    </submittedName>
</protein>
<feature type="domain" description="ABC transporter" evidence="11">
    <location>
        <begin position="1"/>
        <end position="235"/>
    </location>
</feature>
<keyword evidence="9" id="KW-1278">Translocase</keyword>
<evidence type="ECO:0000256" key="5">
    <source>
        <dbReference type="ARBA" id="ARBA00022597"/>
    </source>
</evidence>
<evidence type="ECO:0000313" key="12">
    <source>
        <dbReference type="EMBL" id="KHD84345.1"/>
    </source>
</evidence>
<evidence type="ECO:0000256" key="3">
    <source>
        <dbReference type="ARBA" id="ARBA00022448"/>
    </source>
</evidence>
<sequence>MSGIKKSFGPVHALKGVHLELRKGEVHALMGENGAGKSTLMKVLTGIYEKDGGEIIYDGKTVDFKGPKESQDAGIVIVHQELNMMNHLTVAQNIFIGRESMKMKIFTDDRAINDKSKELFDLLNIKINPKEVVGNLTVGKQQMVEIAKAISMNAKVLVFDEPTAALTEAEITELFHIIEDLRSKGIGIVYISHRMDEIEKITDRVTVMRDGEYVGELETKNTTKDEIISMMVGRAIYEEPKQKSAVSEDAEIVLEVKDLSRSDEVKNVSFQLRKGEILGFSGLMGAGRTEVARLIFGADKCDSGEIFIKGKKVEIKNPRDAVQNGIGYLSEDRKRYGVVVDMDVGNNTVLPSLVRFTKSMIIKDRLIQKISNRYIESLNIKTPSSKQLVRNLSGGNQQKVIIAKWLAQNSDIFIFDEPTRGIDIGAKSEIYHLMNQLAEEGKSIIMISSELPEILRMSDRIIVMCEGRKTAELSIEDASQEKIIHYATMRNGGRDHASS</sequence>
<keyword evidence="5" id="KW-0762">Sugar transport</keyword>
<dbReference type="InterPro" id="IPR003439">
    <property type="entry name" value="ABC_transporter-like_ATP-bd"/>
</dbReference>
<reference evidence="13 15" key="3">
    <citation type="submission" date="2020-03" db="EMBL/GenBank/DDBJ databases">
        <title>Bacillus aquiflavi sp. nov., isolated from yellow water of strong flavor Chinese baijiu in Yibin region of China.</title>
        <authorList>
            <person name="Xie J."/>
        </authorList>
    </citation>
    <scope>NUCLEOTIDE SEQUENCE [LARGE SCALE GENOMIC DNA]</scope>
    <source>
        <strain evidence="13 15">Gsoil 114</strain>
    </source>
</reference>
<feature type="domain" description="ABC transporter" evidence="11">
    <location>
        <begin position="247"/>
        <end position="491"/>
    </location>
</feature>
<dbReference type="SMART" id="SM00382">
    <property type="entry name" value="AAA"/>
    <property type="match status" value="2"/>
</dbReference>
<evidence type="ECO:0000256" key="6">
    <source>
        <dbReference type="ARBA" id="ARBA00022737"/>
    </source>
</evidence>
<keyword evidence="10" id="KW-0472">Membrane</keyword>
<reference evidence="12 14" key="1">
    <citation type="submission" date="2014-10" db="EMBL/GenBank/DDBJ databases">
        <title>Draft genome of phytase producing Bacillus ginsengihumi strain M2.11.</title>
        <authorList>
            <person name="Toymentseva A."/>
            <person name="Boulygina E.A."/>
            <person name="Kazakov S.V."/>
            <person name="Kayumov I."/>
            <person name="Suleimanova A.D."/>
            <person name="Mardanova A.M."/>
            <person name="Maria S.N."/>
            <person name="Sergey M.Y."/>
            <person name="Sharipova M.R."/>
        </authorList>
    </citation>
    <scope>NUCLEOTIDE SEQUENCE [LARGE SCALE GENOMIC DNA]</scope>
    <source>
        <strain evidence="12 14">M2.11</strain>
    </source>
</reference>
<dbReference type="InterPro" id="IPR003593">
    <property type="entry name" value="AAA+_ATPase"/>
</dbReference>
<proteinExistence type="predicted"/>
<name>A0A0A6V8H1_9BACI</name>
<evidence type="ECO:0000256" key="2">
    <source>
        <dbReference type="ARBA" id="ARBA00004533"/>
    </source>
</evidence>
<keyword evidence="8 12" id="KW-0067">ATP-binding</keyword>
<keyword evidence="3" id="KW-0813">Transport</keyword>
<evidence type="ECO:0000256" key="10">
    <source>
        <dbReference type="ARBA" id="ARBA00023136"/>
    </source>
</evidence>
<dbReference type="FunFam" id="3.40.50.300:FF:000126">
    <property type="entry name" value="Galactose/methyl galactoside import ATP-binding protein MglA"/>
    <property type="match status" value="1"/>
</dbReference>
<keyword evidence="4" id="KW-1003">Cell membrane</keyword>
<dbReference type="EMBL" id="JAAIWK010000006">
    <property type="protein sequence ID" value="NEY19535.1"/>
    <property type="molecule type" value="Genomic_DNA"/>
</dbReference>
<dbReference type="OrthoDB" id="9771863at2"/>
<dbReference type="GO" id="GO:0016887">
    <property type="term" value="F:ATP hydrolysis activity"/>
    <property type="evidence" value="ECO:0007669"/>
    <property type="project" value="InterPro"/>
</dbReference>
<dbReference type="GO" id="GO:0015749">
    <property type="term" value="P:monosaccharide transmembrane transport"/>
    <property type="evidence" value="ECO:0007669"/>
    <property type="project" value="UniProtKB-ARBA"/>
</dbReference>
<dbReference type="STRING" id="363870.NG54_16185"/>
<dbReference type="EMBL" id="JRUN01000068">
    <property type="protein sequence ID" value="KHD84345.1"/>
    <property type="molecule type" value="Genomic_DNA"/>
</dbReference>
<dbReference type="SUPFAM" id="SSF52540">
    <property type="entry name" value="P-loop containing nucleoside triphosphate hydrolases"/>
    <property type="match status" value="2"/>
</dbReference>
<accession>A0A0A6V8H1</accession>
<evidence type="ECO:0000313" key="14">
    <source>
        <dbReference type="Proteomes" id="UP000030588"/>
    </source>
</evidence>
<comment type="subcellular location">
    <subcellularLocation>
        <location evidence="2">Cell inner membrane</location>
    </subcellularLocation>
    <subcellularLocation>
        <location evidence="1">Cell membrane</location>
        <topology evidence="1">Peripheral membrane protein</topology>
    </subcellularLocation>
</comment>
<keyword evidence="6" id="KW-0677">Repeat</keyword>
<dbReference type="PROSITE" id="PS00211">
    <property type="entry name" value="ABC_TRANSPORTER_1"/>
    <property type="match status" value="1"/>
</dbReference>
<dbReference type="Proteomes" id="UP000476934">
    <property type="component" value="Unassembled WGS sequence"/>
</dbReference>
<keyword evidence="15" id="KW-1185">Reference proteome</keyword>
<dbReference type="InterPro" id="IPR050107">
    <property type="entry name" value="ABC_carbohydrate_import_ATPase"/>
</dbReference>
<dbReference type="PROSITE" id="PS50893">
    <property type="entry name" value="ABC_TRANSPORTER_2"/>
    <property type="match status" value="2"/>
</dbReference>
<gene>
    <name evidence="13" type="ORF">G4D61_06080</name>
    <name evidence="12" type="ORF">NG54_16185</name>
</gene>
<dbReference type="AlphaFoldDB" id="A0A0A6V8H1"/>
<evidence type="ECO:0000256" key="8">
    <source>
        <dbReference type="ARBA" id="ARBA00022840"/>
    </source>
</evidence>
<organism evidence="12 14">
    <name type="scientific">Heyndrickxia ginsengihumi</name>
    <dbReference type="NCBI Taxonomy" id="363870"/>
    <lineage>
        <taxon>Bacteria</taxon>
        <taxon>Bacillati</taxon>
        <taxon>Bacillota</taxon>
        <taxon>Bacilli</taxon>
        <taxon>Bacillales</taxon>
        <taxon>Bacillaceae</taxon>
        <taxon>Heyndrickxia</taxon>
    </lineage>
</organism>
<dbReference type="GO" id="GO:0005886">
    <property type="term" value="C:plasma membrane"/>
    <property type="evidence" value="ECO:0007669"/>
    <property type="project" value="UniProtKB-SubCell"/>
</dbReference>
<dbReference type="PANTHER" id="PTHR43790:SF3">
    <property type="entry name" value="D-ALLOSE IMPORT ATP-BINDING PROTEIN ALSA-RELATED"/>
    <property type="match status" value="1"/>
</dbReference>
<dbReference type="CDD" id="cd03216">
    <property type="entry name" value="ABC_Carb_Monos_I"/>
    <property type="match status" value="1"/>
</dbReference>
<evidence type="ECO:0000256" key="9">
    <source>
        <dbReference type="ARBA" id="ARBA00022967"/>
    </source>
</evidence>
<dbReference type="PANTHER" id="PTHR43790">
    <property type="entry name" value="CARBOHYDRATE TRANSPORT ATP-BINDING PROTEIN MG119-RELATED"/>
    <property type="match status" value="1"/>
</dbReference>